<protein>
    <submittedName>
        <fullName evidence="1">Uncharacterized protein</fullName>
    </submittedName>
</protein>
<accession>T0L3W5</accession>
<dbReference type="OrthoDB" id="5333102at2"/>
<keyword evidence="2" id="KW-1185">Reference proteome</keyword>
<dbReference type="Proteomes" id="UP000015520">
    <property type="component" value="Unassembled WGS sequence"/>
</dbReference>
<dbReference type="RefSeq" id="WP_021286618.1">
    <property type="nucleotide sequence ID" value="NZ_AUPZ01000002.1"/>
</dbReference>
<sequence length="244" mass="28504">MQIFGKYSTNFDMDYLVEQYIYFNESDEDEITTDELEILLKKKRKNVAGTIILYNPETSPVGFKLSRFLKEDGFDGYDKFVTLNEYPMSYVINAGLKKVYPKKLVEIKYLFSLNRENIEPTPILEEFDADLDKFNSNQYTRYDKKLNYLDIPNIRLSGKFVFFGSGHKHDRHHKAIIAYVRALSAQVQKLDKNIVFMYDNNHDEDEALEIGYFLSPLALGKAKELRAKGFKEAFKTIPPKVQKL</sequence>
<dbReference type="EMBL" id="AUPZ01000002">
    <property type="protein sequence ID" value="EQB40538.1"/>
    <property type="molecule type" value="Genomic_DNA"/>
</dbReference>
<dbReference type="eggNOG" id="ENOG5030SZD">
    <property type="taxonomic scope" value="Bacteria"/>
</dbReference>
<proteinExistence type="predicted"/>
<gene>
    <name evidence="1" type="ORF">M947_01685</name>
</gene>
<evidence type="ECO:0000313" key="1">
    <source>
        <dbReference type="EMBL" id="EQB40538.1"/>
    </source>
</evidence>
<reference evidence="1 2" key="1">
    <citation type="submission" date="2013-07" db="EMBL/GenBank/DDBJ databases">
        <title>Sulfurimonas hongkongensis AST-10 Genome Sequencing.</title>
        <authorList>
            <person name="Cai L."/>
            <person name="Zhang T."/>
        </authorList>
    </citation>
    <scope>NUCLEOTIDE SEQUENCE [LARGE SCALE GENOMIC DNA]</scope>
    <source>
        <strain evidence="1 2">AST-10</strain>
    </source>
</reference>
<evidence type="ECO:0000313" key="2">
    <source>
        <dbReference type="Proteomes" id="UP000015520"/>
    </source>
</evidence>
<dbReference type="STRING" id="1172190.M947_01685"/>
<dbReference type="AlphaFoldDB" id="T0L3W5"/>
<comment type="caution">
    <text evidence="1">The sequence shown here is derived from an EMBL/GenBank/DDBJ whole genome shotgun (WGS) entry which is preliminary data.</text>
</comment>
<dbReference type="PATRIC" id="fig|1172190.3.peg.327"/>
<organism evidence="1 2">
    <name type="scientific">Sulfurimonas hongkongensis</name>
    <dbReference type="NCBI Taxonomy" id="1172190"/>
    <lineage>
        <taxon>Bacteria</taxon>
        <taxon>Pseudomonadati</taxon>
        <taxon>Campylobacterota</taxon>
        <taxon>Epsilonproteobacteria</taxon>
        <taxon>Campylobacterales</taxon>
        <taxon>Sulfurimonadaceae</taxon>
        <taxon>Sulfurimonas</taxon>
    </lineage>
</organism>
<name>T0L3W5_9BACT</name>